<dbReference type="EMBL" id="BLLF01000739">
    <property type="protein sequence ID" value="GFH14546.1"/>
    <property type="molecule type" value="Genomic_DNA"/>
</dbReference>
<evidence type="ECO:0000313" key="2">
    <source>
        <dbReference type="EMBL" id="GFH14546.1"/>
    </source>
</evidence>
<feature type="signal peptide" evidence="1">
    <location>
        <begin position="1"/>
        <end position="18"/>
    </location>
</feature>
<comment type="caution">
    <text evidence="2">The sequence shown here is derived from an EMBL/GenBank/DDBJ whole genome shotgun (WGS) entry which is preliminary data.</text>
</comment>
<dbReference type="Proteomes" id="UP000485058">
    <property type="component" value="Unassembled WGS sequence"/>
</dbReference>
<evidence type="ECO:0000313" key="3">
    <source>
        <dbReference type="Proteomes" id="UP000485058"/>
    </source>
</evidence>
<name>A0A699Z5J0_HAELA</name>
<keyword evidence="1" id="KW-0732">Signal</keyword>
<feature type="chain" id="PRO_5025575642" evidence="1">
    <location>
        <begin position="19"/>
        <end position="102"/>
    </location>
</feature>
<sequence>MMTTPILAVCCCWGLMLASHHPLGVLHVLGVRHATAVYNDDGGPCGEFRSQLTITALAGQAYTAVVENYPFPNTFQTGGSFPNGDHDDVAIQLPFTYRVNAR</sequence>
<keyword evidence="3" id="KW-1185">Reference proteome</keyword>
<dbReference type="AlphaFoldDB" id="A0A699Z5J0"/>
<gene>
    <name evidence="2" type="ORF">HaLaN_10623</name>
</gene>
<reference evidence="2 3" key="1">
    <citation type="submission" date="2020-02" db="EMBL/GenBank/DDBJ databases">
        <title>Draft genome sequence of Haematococcus lacustris strain NIES-144.</title>
        <authorList>
            <person name="Morimoto D."/>
            <person name="Nakagawa S."/>
            <person name="Yoshida T."/>
            <person name="Sawayama S."/>
        </authorList>
    </citation>
    <scope>NUCLEOTIDE SEQUENCE [LARGE SCALE GENOMIC DNA]</scope>
    <source>
        <strain evidence="2 3">NIES-144</strain>
    </source>
</reference>
<protein>
    <submittedName>
        <fullName evidence="2">Uncharacterized protein</fullName>
    </submittedName>
</protein>
<proteinExistence type="predicted"/>
<evidence type="ECO:0000256" key="1">
    <source>
        <dbReference type="SAM" id="SignalP"/>
    </source>
</evidence>
<organism evidence="2 3">
    <name type="scientific">Haematococcus lacustris</name>
    <name type="common">Green alga</name>
    <name type="synonym">Haematococcus pluvialis</name>
    <dbReference type="NCBI Taxonomy" id="44745"/>
    <lineage>
        <taxon>Eukaryota</taxon>
        <taxon>Viridiplantae</taxon>
        <taxon>Chlorophyta</taxon>
        <taxon>core chlorophytes</taxon>
        <taxon>Chlorophyceae</taxon>
        <taxon>CS clade</taxon>
        <taxon>Chlamydomonadales</taxon>
        <taxon>Haematococcaceae</taxon>
        <taxon>Haematococcus</taxon>
    </lineage>
</organism>
<accession>A0A699Z5J0</accession>